<gene>
    <name evidence="5" type="ORF">AB675_9219</name>
</gene>
<sequence>MVNVLSVIICATCAIFEAATLGSPKGTCSGSCADVATYERAVHRYQRTIEPPPAFLTAFVDGFDDFNRDAVHGQNAYSNDADLSHIAITSTGTDVFTDDQSSLPGGSSDSPPRSIAVSTAETSISPPVAQESAHNVQATTSKEGERVATLSRGEELMHRYLDIYEVRLPEMLVWLDSWWVWLTYRTSELTSALAQIPDSIWQFLITPTDTIMVNAHLVGCVISSAVTVLVFARYADAADDKYRRLDQQHKTLQAEHIALQKQGTRAQDLHRLLRIQYNILQARCDKLEKEKNSLLHERDSSPEQQRALQKVSDAFERLRRSHVALGASSAALGKQVTSAVGKYEVLESDHAALAGMYDSLGQKYEVLNTSHIALGEKYAILDHKYAILEKQKIPTAKFNVTLDNDASDMLVAVLQCFRKPFPRVSASPRTNLSNIAAMLWAYAQTVQRRSGHNDRVLDNDDDDSNDDEWEEDASKTLGSLGDYLIERPKTLRRTLTKAVVRPLGQMPLLLLIATAAVMYTKKRI</sequence>
<evidence type="ECO:0000256" key="3">
    <source>
        <dbReference type="SAM" id="Phobius"/>
    </source>
</evidence>
<evidence type="ECO:0000256" key="1">
    <source>
        <dbReference type="SAM" id="Coils"/>
    </source>
</evidence>
<keyword evidence="1" id="KW-0175">Coiled coil</keyword>
<comment type="caution">
    <text evidence="5">The sequence shown here is derived from an EMBL/GenBank/DDBJ whole genome shotgun (WGS) entry which is preliminary data.</text>
</comment>
<protein>
    <submittedName>
        <fullName evidence="5">Uncharacterized protein</fullName>
    </submittedName>
</protein>
<dbReference type="STRING" id="1664694.A0A0N0NNJ0"/>
<name>A0A0N0NNJ0_9EURO</name>
<dbReference type="AlphaFoldDB" id="A0A0N0NNJ0"/>
<feature type="signal peptide" evidence="4">
    <location>
        <begin position="1"/>
        <end position="22"/>
    </location>
</feature>
<proteinExistence type="predicted"/>
<organism evidence="5 6">
    <name type="scientific">Cyphellophora attinorum</name>
    <dbReference type="NCBI Taxonomy" id="1664694"/>
    <lineage>
        <taxon>Eukaryota</taxon>
        <taxon>Fungi</taxon>
        <taxon>Dikarya</taxon>
        <taxon>Ascomycota</taxon>
        <taxon>Pezizomycotina</taxon>
        <taxon>Eurotiomycetes</taxon>
        <taxon>Chaetothyriomycetidae</taxon>
        <taxon>Chaetothyriales</taxon>
        <taxon>Cyphellophoraceae</taxon>
        <taxon>Cyphellophora</taxon>
    </lineage>
</organism>
<evidence type="ECO:0000256" key="4">
    <source>
        <dbReference type="SAM" id="SignalP"/>
    </source>
</evidence>
<dbReference type="EMBL" id="LFJN01000009">
    <property type="protein sequence ID" value="KPI41671.1"/>
    <property type="molecule type" value="Genomic_DNA"/>
</dbReference>
<keyword evidence="3" id="KW-1133">Transmembrane helix</keyword>
<feature type="compositionally biased region" description="Acidic residues" evidence="2">
    <location>
        <begin position="459"/>
        <end position="471"/>
    </location>
</feature>
<reference evidence="5 6" key="1">
    <citation type="submission" date="2015-06" db="EMBL/GenBank/DDBJ databases">
        <title>Draft genome of the ant-associated black yeast Phialophora attae CBS 131958.</title>
        <authorList>
            <person name="Moreno L.F."/>
            <person name="Stielow B.J."/>
            <person name="de Hoog S."/>
            <person name="Vicente V.A."/>
            <person name="Weiss V.A."/>
            <person name="de Vries M."/>
            <person name="Cruz L.M."/>
            <person name="Souza E.M."/>
        </authorList>
    </citation>
    <scope>NUCLEOTIDE SEQUENCE [LARGE SCALE GENOMIC DNA]</scope>
    <source>
        <strain evidence="5 6">CBS 131958</strain>
    </source>
</reference>
<feature type="transmembrane region" description="Helical" evidence="3">
    <location>
        <begin position="502"/>
        <end position="520"/>
    </location>
</feature>
<dbReference type="VEuPathDB" id="FungiDB:AB675_9219"/>
<feature type="chain" id="PRO_5005856817" evidence="4">
    <location>
        <begin position="23"/>
        <end position="524"/>
    </location>
</feature>
<dbReference type="GeneID" id="28741613"/>
<feature type="region of interest" description="Disordered" evidence="2">
    <location>
        <begin position="451"/>
        <end position="471"/>
    </location>
</feature>
<keyword evidence="6" id="KW-1185">Reference proteome</keyword>
<keyword evidence="3" id="KW-0472">Membrane</keyword>
<evidence type="ECO:0000256" key="2">
    <source>
        <dbReference type="SAM" id="MobiDB-lite"/>
    </source>
</evidence>
<feature type="compositionally biased region" description="Polar residues" evidence="2">
    <location>
        <begin position="132"/>
        <end position="141"/>
    </location>
</feature>
<dbReference type="Proteomes" id="UP000038010">
    <property type="component" value="Unassembled WGS sequence"/>
</dbReference>
<accession>A0A0N0NNJ0</accession>
<keyword evidence="4" id="KW-0732">Signal</keyword>
<evidence type="ECO:0000313" key="6">
    <source>
        <dbReference type="Proteomes" id="UP000038010"/>
    </source>
</evidence>
<feature type="region of interest" description="Disordered" evidence="2">
    <location>
        <begin position="97"/>
        <end position="146"/>
    </location>
</feature>
<keyword evidence="3" id="KW-0812">Transmembrane</keyword>
<feature type="compositionally biased region" description="Polar residues" evidence="2">
    <location>
        <begin position="116"/>
        <end position="125"/>
    </location>
</feature>
<evidence type="ECO:0000313" key="5">
    <source>
        <dbReference type="EMBL" id="KPI41671.1"/>
    </source>
</evidence>
<feature type="compositionally biased region" description="Low complexity" evidence="2">
    <location>
        <begin position="98"/>
        <end position="114"/>
    </location>
</feature>
<dbReference type="RefSeq" id="XP_018001634.1">
    <property type="nucleotide sequence ID" value="XM_018149733.1"/>
</dbReference>
<feature type="coiled-coil region" evidence="1">
    <location>
        <begin position="235"/>
        <end position="297"/>
    </location>
</feature>